<keyword evidence="3" id="KW-1185">Reference proteome</keyword>
<feature type="compositionally biased region" description="Polar residues" evidence="1">
    <location>
        <begin position="1"/>
        <end position="10"/>
    </location>
</feature>
<protein>
    <submittedName>
        <fullName evidence="2">Uncharacterized protein</fullName>
    </submittedName>
</protein>
<reference evidence="2" key="1">
    <citation type="journal article" date="2020" name="Stud. Mycol.">
        <title>101 Dothideomycetes genomes: a test case for predicting lifestyles and emergence of pathogens.</title>
        <authorList>
            <person name="Haridas S."/>
            <person name="Albert R."/>
            <person name="Binder M."/>
            <person name="Bloem J."/>
            <person name="Labutti K."/>
            <person name="Salamov A."/>
            <person name="Andreopoulos B."/>
            <person name="Baker S."/>
            <person name="Barry K."/>
            <person name="Bills G."/>
            <person name="Bluhm B."/>
            <person name="Cannon C."/>
            <person name="Castanera R."/>
            <person name="Culley D."/>
            <person name="Daum C."/>
            <person name="Ezra D."/>
            <person name="Gonzalez J."/>
            <person name="Henrissat B."/>
            <person name="Kuo A."/>
            <person name="Liang C."/>
            <person name="Lipzen A."/>
            <person name="Lutzoni F."/>
            <person name="Magnuson J."/>
            <person name="Mondo S."/>
            <person name="Nolan M."/>
            <person name="Ohm R."/>
            <person name="Pangilinan J."/>
            <person name="Park H.-J."/>
            <person name="Ramirez L."/>
            <person name="Alfaro M."/>
            <person name="Sun H."/>
            <person name="Tritt A."/>
            <person name="Yoshinaga Y."/>
            <person name="Zwiers L.-H."/>
            <person name="Turgeon B."/>
            <person name="Goodwin S."/>
            <person name="Spatafora J."/>
            <person name="Crous P."/>
            <person name="Grigoriev I."/>
        </authorList>
    </citation>
    <scope>NUCLEOTIDE SEQUENCE</scope>
    <source>
        <strain evidence="2">CBS 122367</strain>
    </source>
</reference>
<evidence type="ECO:0000313" key="3">
    <source>
        <dbReference type="Proteomes" id="UP000799291"/>
    </source>
</evidence>
<evidence type="ECO:0000313" key="2">
    <source>
        <dbReference type="EMBL" id="KAF2677567.1"/>
    </source>
</evidence>
<dbReference type="Proteomes" id="UP000799291">
    <property type="component" value="Unassembled WGS sequence"/>
</dbReference>
<evidence type="ECO:0000256" key="1">
    <source>
        <dbReference type="SAM" id="MobiDB-lite"/>
    </source>
</evidence>
<sequence length="207" mass="22689">MTMCGSTGPSLNAERPPRRPAPRSRVREDSQRNLALRTLLTVLAPQNSRWPPNAPNIHEHPPAVTAKITHTLSAPRCVSALSADRSLRGRAQPLVRPPILSCNPTIGDRHITLDPAAPATLLCCFSGLSMAPVPLINFLDRPLHRSTATRSLGSSKFDCAIHIPMGKGVLFDRRAAYHEHLRSCGRHSPAPGHSQQLLHPLRRRNPL</sequence>
<name>A0A6G1IH58_9PLEO</name>
<dbReference type="AlphaFoldDB" id="A0A6G1IH58"/>
<dbReference type="EMBL" id="MU005621">
    <property type="protein sequence ID" value="KAF2677567.1"/>
    <property type="molecule type" value="Genomic_DNA"/>
</dbReference>
<proteinExistence type="predicted"/>
<accession>A0A6G1IH58</accession>
<feature type="region of interest" description="Disordered" evidence="1">
    <location>
        <begin position="1"/>
        <end position="30"/>
    </location>
</feature>
<organism evidence="2 3">
    <name type="scientific">Lentithecium fluviatile CBS 122367</name>
    <dbReference type="NCBI Taxonomy" id="1168545"/>
    <lineage>
        <taxon>Eukaryota</taxon>
        <taxon>Fungi</taxon>
        <taxon>Dikarya</taxon>
        <taxon>Ascomycota</taxon>
        <taxon>Pezizomycotina</taxon>
        <taxon>Dothideomycetes</taxon>
        <taxon>Pleosporomycetidae</taxon>
        <taxon>Pleosporales</taxon>
        <taxon>Massarineae</taxon>
        <taxon>Lentitheciaceae</taxon>
        <taxon>Lentithecium</taxon>
    </lineage>
</organism>
<feature type="region of interest" description="Disordered" evidence="1">
    <location>
        <begin position="183"/>
        <end position="207"/>
    </location>
</feature>
<gene>
    <name evidence="2" type="ORF">K458DRAFT_159060</name>
</gene>